<dbReference type="GO" id="GO:0010265">
    <property type="term" value="P:SCF complex assembly"/>
    <property type="evidence" value="ECO:0007669"/>
    <property type="project" value="InterPro"/>
</dbReference>
<comment type="similarity">
    <text evidence="1">Belongs to the CAND family.</text>
</comment>
<feature type="domain" description="TATA-binding protein interacting (TIP20)" evidence="5">
    <location>
        <begin position="1146"/>
        <end position="1319"/>
    </location>
</feature>
<dbReference type="PANTHER" id="PTHR12696">
    <property type="entry name" value="TIP120"/>
    <property type="match status" value="1"/>
</dbReference>
<dbReference type="SUPFAM" id="SSF48371">
    <property type="entry name" value="ARM repeat"/>
    <property type="match status" value="1"/>
</dbReference>
<evidence type="ECO:0000256" key="1">
    <source>
        <dbReference type="ARBA" id="ARBA00007657"/>
    </source>
</evidence>
<evidence type="ECO:0000313" key="6">
    <source>
        <dbReference type="EMBL" id="KAF2706013.1"/>
    </source>
</evidence>
<evidence type="ECO:0000313" key="7">
    <source>
        <dbReference type="Proteomes" id="UP000799428"/>
    </source>
</evidence>
<dbReference type="Proteomes" id="UP000799428">
    <property type="component" value="Unassembled WGS sequence"/>
</dbReference>
<dbReference type="Pfam" id="PF08623">
    <property type="entry name" value="TIP120"/>
    <property type="match status" value="1"/>
</dbReference>
<dbReference type="InterPro" id="IPR039852">
    <property type="entry name" value="CAND1/CAND2"/>
</dbReference>
<dbReference type="OrthoDB" id="6260732at2759"/>
<name>A0A6G1K085_9PLEO</name>
<feature type="region of interest" description="Disordered" evidence="4">
    <location>
        <begin position="466"/>
        <end position="502"/>
    </location>
</feature>
<protein>
    <submittedName>
        <fullName evidence="6">TIP120-domain-containing protein</fullName>
    </submittedName>
</protein>
<evidence type="ECO:0000256" key="3">
    <source>
        <dbReference type="ARBA" id="ARBA00022786"/>
    </source>
</evidence>
<dbReference type="Gene3D" id="1.25.10.10">
    <property type="entry name" value="Leucine-rich Repeat Variant"/>
    <property type="match status" value="1"/>
</dbReference>
<keyword evidence="7" id="KW-1185">Reference proteome</keyword>
<feature type="compositionally biased region" description="Acidic residues" evidence="4">
    <location>
        <begin position="369"/>
        <end position="401"/>
    </location>
</feature>
<sequence length="1339" mass="146195">MAPTSVPANPTGHHVATLLPKLHDEDPDFRFMALSDLREVLLAGHSTFLHHEHSTCAKTVDGLLLTLVDNNGEVQNMAVKCLGPFVNKLPDNILAPMIEKLSNLQTDNTVDQSIPSLALREVVVSLPRPVPGVPRGKVVTDAYQAVSKVLIPRLVGYNVITPSRKDLPGVPKGMLQVDLENGSDSNAIDVLTEVSRCFGPMLQDAEIQALQKITFEILENDRASSMMKKKSVTAISTLANYFSDPLLSAFLSRVIEHLRDVHLTRSKRKLYITILGSMARSIPRKFGPYLKTLAPFVLSALSAQEADDDMELSDDEAERDPEIDEVLEAALIALESFLSSCTPDMRVYTEETIDAATRYLKYDPNLAQADDDDDAMESDEEEDPLEDDDFEEEAGYDDDEDGSWKVRRCAAKVLYTLVSTRSNGDLLDDGTLYAQVAPALISRFKEREDNVRIEVLTTLSNLVRRSGDGPSPVKFADEHGLGSMMPPPSRKRRRGGSDASMFDPSGNASLSLGYASPAPASTPPVGPRASLANLSPDIIRGLAQLLKQTSCPPTTKQASVILIKDIVITQRGGLDSYLDQIIDPVIDAALKGVSGSQNASAPGNVLRIEALQLIGAIADTHPSASLQPYLPKIVPDLLHGVQDKYSKLSIEALAATEQVIKALTPPRSASSGSHNQKHLEQLYQALLNRIGANDADLEVRQNAIHVLGLFLGRSSDTQGLISSEKRTTGLELLAERLKNELTRLSSVRAIDTIIAHTKSQNELSPKWVRSVALELGGQLRKASRVLRGSSLSALRTLALNQLSRQQLDAQTKSHIIEMLTPLLDAADLHLLGPALIILATFVKDDAKSVMTPKLNGALCRVASGSISGSSLEALLALVRTIGEKGAGKTLMTALLQEVGVAGHPEVVGKVIGNLLVYGGASVGVKLDQFITELQTAVDEKRKCLALVVLGESALRLGAQSSIDPQLFIKYFSAKSEQVPLAAAVALGRAGAGSISRYLPVILSTMGQPSSPQYLLLHSLKEILQHEGTESEIIPFASPLWQTLVAASQAEDNKAIGSECIGRLAIIDPKTYLPQLQTFLGDRKASVRGMVISALRYTLADTDETYDGYLKPIVIPMLVQMLNEPDLENRRLALTTFNSAMHNKPDIILPALDQLLPMAMKETLIKPELIREVQMGPFKHKVDDGLEIRKSAYETLYALLETAYLRLTPTDVSDCFERIVAGISDEHDVRILCNLMLTKLMVLAPNQTYSRLEAIAENFRAVLSVKAKENAVKQELEKLQAGQKGVVKVSILMQKWLSGESSASPEDSQFRVWMNYWEWVGKDFASLFKNVQEEMKERDR</sequence>
<gene>
    <name evidence="6" type="ORF">K504DRAFT_387369</name>
</gene>
<dbReference type="InterPro" id="IPR011989">
    <property type="entry name" value="ARM-like"/>
</dbReference>
<feature type="region of interest" description="Disordered" evidence="4">
    <location>
        <begin position="364"/>
        <end position="401"/>
    </location>
</feature>
<keyword evidence="3" id="KW-0833">Ubl conjugation pathway</keyword>
<proteinExistence type="inferred from homology"/>
<evidence type="ECO:0000259" key="5">
    <source>
        <dbReference type="Pfam" id="PF08623"/>
    </source>
</evidence>
<dbReference type="InterPro" id="IPR013932">
    <property type="entry name" value="TATA-bd_TIP120"/>
</dbReference>
<evidence type="ECO:0000256" key="4">
    <source>
        <dbReference type="SAM" id="MobiDB-lite"/>
    </source>
</evidence>
<accession>A0A6G1K085</accession>
<dbReference type="Pfam" id="PF25782">
    <property type="entry name" value="TPR_CAND1"/>
    <property type="match status" value="1"/>
</dbReference>
<dbReference type="InterPro" id="IPR016024">
    <property type="entry name" value="ARM-type_fold"/>
</dbReference>
<keyword evidence="2" id="KW-0677">Repeat</keyword>
<evidence type="ECO:0000256" key="2">
    <source>
        <dbReference type="ARBA" id="ARBA00022737"/>
    </source>
</evidence>
<organism evidence="6 7">
    <name type="scientific">Pleomassaria siparia CBS 279.74</name>
    <dbReference type="NCBI Taxonomy" id="1314801"/>
    <lineage>
        <taxon>Eukaryota</taxon>
        <taxon>Fungi</taxon>
        <taxon>Dikarya</taxon>
        <taxon>Ascomycota</taxon>
        <taxon>Pezizomycotina</taxon>
        <taxon>Dothideomycetes</taxon>
        <taxon>Pleosporomycetidae</taxon>
        <taxon>Pleosporales</taxon>
        <taxon>Pleomassariaceae</taxon>
        <taxon>Pleomassaria</taxon>
    </lineage>
</organism>
<reference evidence="6" key="1">
    <citation type="journal article" date="2020" name="Stud. Mycol.">
        <title>101 Dothideomycetes genomes: a test case for predicting lifestyles and emergence of pathogens.</title>
        <authorList>
            <person name="Haridas S."/>
            <person name="Albert R."/>
            <person name="Binder M."/>
            <person name="Bloem J."/>
            <person name="Labutti K."/>
            <person name="Salamov A."/>
            <person name="Andreopoulos B."/>
            <person name="Baker S."/>
            <person name="Barry K."/>
            <person name="Bills G."/>
            <person name="Bluhm B."/>
            <person name="Cannon C."/>
            <person name="Castanera R."/>
            <person name="Culley D."/>
            <person name="Daum C."/>
            <person name="Ezra D."/>
            <person name="Gonzalez J."/>
            <person name="Henrissat B."/>
            <person name="Kuo A."/>
            <person name="Liang C."/>
            <person name="Lipzen A."/>
            <person name="Lutzoni F."/>
            <person name="Magnuson J."/>
            <person name="Mondo S."/>
            <person name="Nolan M."/>
            <person name="Ohm R."/>
            <person name="Pangilinan J."/>
            <person name="Park H.-J."/>
            <person name="Ramirez L."/>
            <person name="Alfaro M."/>
            <person name="Sun H."/>
            <person name="Tritt A."/>
            <person name="Yoshinaga Y."/>
            <person name="Zwiers L.-H."/>
            <person name="Turgeon B."/>
            <person name="Goodwin S."/>
            <person name="Spatafora J."/>
            <person name="Crous P."/>
            <person name="Grigoriev I."/>
        </authorList>
    </citation>
    <scope>NUCLEOTIDE SEQUENCE</scope>
    <source>
        <strain evidence="6">CBS 279.74</strain>
    </source>
</reference>
<dbReference type="EMBL" id="MU005777">
    <property type="protein sequence ID" value="KAF2706013.1"/>
    <property type="molecule type" value="Genomic_DNA"/>
</dbReference>